<evidence type="ECO:0000256" key="8">
    <source>
        <dbReference type="SAM" id="MobiDB-lite"/>
    </source>
</evidence>
<keyword evidence="5" id="KW-0105">Cadmium resistance</keyword>
<dbReference type="Pfam" id="PF25893">
    <property type="entry name" value="HH_CzcB"/>
    <property type="match status" value="1"/>
</dbReference>
<evidence type="ECO:0000256" key="5">
    <source>
        <dbReference type="ARBA" id="ARBA00043263"/>
    </source>
</evidence>
<dbReference type="GO" id="GO:0030288">
    <property type="term" value="C:outer membrane-bounded periplasmic space"/>
    <property type="evidence" value="ECO:0007669"/>
    <property type="project" value="TreeGrafter"/>
</dbReference>
<dbReference type="KEGG" id="rgu:A4W93_24945"/>
<dbReference type="GO" id="GO:0015679">
    <property type="term" value="P:plasma membrane copper ion transport"/>
    <property type="evidence" value="ECO:0007669"/>
    <property type="project" value="TreeGrafter"/>
</dbReference>
<evidence type="ECO:0000256" key="6">
    <source>
        <dbReference type="ARBA" id="ARBA00058766"/>
    </source>
</evidence>
<name>A0A1W6LF97_9BURK</name>
<dbReference type="NCBIfam" id="TIGR01730">
    <property type="entry name" value="RND_mfp"/>
    <property type="match status" value="1"/>
</dbReference>
<feature type="domain" description="CzcB-like barrel-sandwich hybrid" evidence="11">
    <location>
        <begin position="120"/>
        <end position="263"/>
    </location>
</feature>
<dbReference type="Gene3D" id="2.40.420.20">
    <property type="match status" value="1"/>
</dbReference>
<dbReference type="GO" id="GO:0016020">
    <property type="term" value="C:membrane"/>
    <property type="evidence" value="ECO:0007669"/>
    <property type="project" value="InterPro"/>
</dbReference>
<dbReference type="Pfam" id="PF25973">
    <property type="entry name" value="BSH_CzcB"/>
    <property type="match status" value="1"/>
</dbReference>
<keyword evidence="3" id="KW-0862">Zinc</keyword>
<evidence type="ECO:0000259" key="9">
    <source>
        <dbReference type="Pfam" id="PF25893"/>
    </source>
</evidence>
<comment type="similarity">
    <text evidence="1">Belongs to the membrane fusion protein (MFP) (TC 8.A.1) family.</text>
</comment>
<feature type="region of interest" description="Disordered" evidence="8">
    <location>
        <begin position="38"/>
        <end position="78"/>
    </location>
</feature>
<dbReference type="Gene3D" id="2.40.50.100">
    <property type="match status" value="1"/>
</dbReference>
<evidence type="ECO:0000256" key="7">
    <source>
        <dbReference type="SAM" id="Coils"/>
    </source>
</evidence>
<dbReference type="InterPro" id="IPR051909">
    <property type="entry name" value="MFP_Cation_Efflux"/>
</dbReference>
<sequence length="420" mass="44224">MNQTTNTALGRKQLIAIVLVLLLGGAGAAAILGARPASEAGHGHDEAKGHADAEHHGEEKDGHDHDHAEGGEHHEEPAEGTVAMTAEQIKAAGIAVETAGPAALRATLRLPGEIGFNEDRTAHVVPRVTGVVEAVPVALGQAVRKGQVLAVIGSSAVSELRAELQAATTRLQLARSTHEREKALWEQKISPQQDVLQAEAALREAEIAVNNARQKLQAVGAGPGTGNLNRFELRAPFDGTVVEKHISLGEQVREDTQVFTLSDLRTVWARIDVPARDLPRVRVGEQIRIRASAFDQVASGRVAYVGSLIGEQTRTAQARMVVDNPKALWRPGLFVDVEVSGDETPVPVAVAADAIQTVGNQSVVFVRTEAGFVARPVSTGRADGARVEVVKGLSAGDRYAAAGSFVVKSEAGKASATHSH</sequence>
<feature type="compositionally biased region" description="Basic and acidic residues" evidence="8">
    <location>
        <begin position="41"/>
        <end position="77"/>
    </location>
</feature>
<proteinExistence type="inferred from homology"/>
<organism evidence="13 14">
    <name type="scientific">Piscinibacter gummiphilus</name>
    <dbReference type="NCBI Taxonomy" id="946333"/>
    <lineage>
        <taxon>Bacteria</taxon>
        <taxon>Pseudomonadati</taxon>
        <taxon>Pseudomonadota</taxon>
        <taxon>Betaproteobacteria</taxon>
        <taxon>Burkholderiales</taxon>
        <taxon>Sphaerotilaceae</taxon>
        <taxon>Piscinibacter</taxon>
    </lineage>
</organism>
<dbReference type="STRING" id="946333.A4W93_24945"/>
<dbReference type="PANTHER" id="PTHR30097:SF4">
    <property type="entry name" value="SLR6042 PROTEIN"/>
    <property type="match status" value="1"/>
</dbReference>
<dbReference type="InterPro" id="IPR058649">
    <property type="entry name" value="CzcB_C"/>
</dbReference>
<evidence type="ECO:0000259" key="12">
    <source>
        <dbReference type="Pfam" id="PF25975"/>
    </source>
</evidence>
<keyword evidence="7" id="KW-0175">Coiled coil</keyword>
<dbReference type="GO" id="GO:0022857">
    <property type="term" value="F:transmembrane transporter activity"/>
    <property type="evidence" value="ECO:0007669"/>
    <property type="project" value="InterPro"/>
</dbReference>
<reference evidence="13 14" key="1">
    <citation type="submission" date="2016-04" db="EMBL/GenBank/DDBJ databases">
        <title>Complete genome sequence of natural rubber-degrading, novel Gram-negative bacterium, Rhizobacter gummiphilus strain NS21.</title>
        <authorList>
            <person name="Tabata M."/>
            <person name="Kasai D."/>
            <person name="Fukuda M."/>
        </authorList>
    </citation>
    <scope>NUCLEOTIDE SEQUENCE [LARGE SCALE GENOMIC DNA]</scope>
    <source>
        <strain evidence="13 14">NS21</strain>
    </source>
</reference>
<dbReference type="FunFam" id="2.40.420.20:FF:000006">
    <property type="entry name" value="RND family efflux transporter MFP subunit"/>
    <property type="match status" value="1"/>
</dbReference>
<accession>A0A1W6LF97</accession>
<dbReference type="InterPro" id="IPR058792">
    <property type="entry name" value="Beta-barrel_RND_2"/>
</dbReference>
<dbReference type="Pfam" id="PF25975">
    <property type="entry name" value="CzcB_C"/>
    <property type="match status" value="1"/>
</dbReference>
<evidence type="ECO:0000313" key="13">
    <source>
        <dbReference type="EMBL" id="ARN22896.1"/>
    </source>
</evidence>
<dbReference type="InterPro" id="IPR058648">
    <property type="entry name" value="HH_CzcB-like"/>
</dbReference>
<evidence type="ECO:0000313" key="14">
    <source>
        <dbReference type="Proteomes" id="UP000193427"/>
    </source>
</evidence>
<dbReference type="GO" id="GO:0046686">
    <property type="term" value="P:response to cadmium ion"/>
    <property type="evidence" value="ECO:0007669"/>
    <property type="project" value="UniProtKB-KW"/>
</dbReference>
<keyword evidence="2" id="KW-0813">Transport</keyword>
<dbReference type="Gene3D" id="1.10.287.470">
    <property type="entry name" value="Helix hairpin bin"/>
    <property type="match status" value="1"/>
</dbReference>
<evidence type="ECO:0000256" key="3">
    <source>
        <dbReference type="ARBA" id="ARBA00022833"/>
    </source>
</evidence>
<dbReference type="Proteomes" id="UP000193427">
    <property type="component" value="Chromosome"/>
</dbReference>
<feature type="coiled-coil region" evidence="7">
    <location>
        <begin position="157"/>
        <end position="215"/>
    </location>
</feature>
<evidence type="ECO:0000259" key="10">
    <source>
        <dbReference type="Pfam" id="PF25954"/>
    </source>
</evidence>
<dbReference type="Pfam" id="PF25954">
    <property type="entry name" value="Beta-barrel_RND_2"/>
    <property type="match status" value="1"/>
</dbReference>
<comment type="function">
    <text evidence="6">CzcA and CzcB together would act in zinc efflux nearly as effectively as the complete czc efflux system (CzcABC). The CzcB protein is thought to funnel zinc cations to the CzcA transport protein.</text>
</comment>
<dbReference type="EMBL" id="CP015118">
    <property type="protein sequence ID" value="ARN22896.1"/>
    <property type="molecule type" value="Genomic_DNA"/>
</dbReference>
<dbReference type="AlphaFoldDB" id="A0A1W6LF97"/>
<dbReference type="GO" id="GO:0046914">
    <property type="term" value="F:transition metal ion binding"/>
    <property type="evidence" value="ECO:0007669"/>
    <property type="project" value="TreeGrafter"/>
</dbReference>
<protein>
    <submittedName>
        <fullName evidence="13">Efflux transporter periplasmic adaptor subunit</fullName>
    </submittedName>
</protein>
<dbReference type="GO" id="GO:0060003">
    <property type="term" value="P:copper ion export"/>
    <property type="evidence" value="ECO:0007669"/>
    <property type="project" value="TreeGrafter"/>
</dbReference>
<dbReference type="PANTHER" id="PTHR30097">
    <property type="entry name" value="CATION EFFLUX SYSTEM PROTEIN CUSB"/>
    <property type="match status" value="1"/>
</dbReference>
<dbReference type="SUPFAM" id="SSF111369">
    <property type="entry name" value="HlyD-like secretion proteins"/>
    <property type="match status" value="1"/>
</dbReference>
<dbReference type="InterPro" id="IPR006143">
    <property type="entry name" value="RND_pump_MFP"/>
</dbReference>
<evidence type="ECO:0000256" key="1">
    <source>
        <dbReference type="ARBA" id="ARBA00009477"/>
    </source>
</evidence>
<keyword evidence="4" id="KW-0170">Cobalt</keyword>
<dbReference type="FunFam" id="2.40.30.170:FF:000010">
    <property type="entry name" value="Efflux RND transporter periplasmic adaptor subunit"/>
    <property type="match status" value="1"/>
</dbReference>
<dbReference type="RefSeq" id="WP_085753206.1">
    <property type="nucleotide sequence ID" value="NZ_BSPR01000015.1"/>
</dbReference>
<feature type="domain" description="CzcB-like C-terminal circularly permuted SH3-like" evidence="12">
    <location>
        <begin position="348"/>
        <end position="408"/>
    </location>
</feature>
<dbReference type="InterPro" id="IPR058647">
    <property type="entry name" value="BSH_CzcB-like"/>
</dbReference>
<evidence type="ECO:0000259" key="11">
    <source>
        <dbReference type="Pfam" id="PF25973"/>
    </source>
</evidence>
<evidence type="ECO:0000256" key="4">
    <source>
        <dbReference type="ARBA" id="ARBA00023285"/>
    </source>
</evidence>
<gene>
    <name evidence="13" type="ORF">A4W93_24945</name>
</gene>
<dbReference type="Gene3D" id="2.40.30.170">
    <property type="match status" value="1"/>
</dbReference>
<evidence type="ECO:0000256" key="2">
    <source>
        <dbReference type="ARBA" id="ARBA00022448"/>
    </source>
</evidence>
<keyword evidence="14" id="KW-1185">Reference proteome</keyword>
<feature type="domain" description="CzcB-like alpha-helical hairpin" evidence="9">
    <location>
        <begin position="159"/>
        <end position="218"/>
    </location>
</feature>
<feature type="domain" description="CusB-like beta-barrel" evidence="10">
    <location>
        <begin position="266"/>
        <end position="341"/>
    </location>
</feature>
<dbReference type="OrthoDB" id="9768185at2"/>